<dbReference type="InterPro" id="IPR011527">
    <property type="entry name" value="ABC1_TM_dom"/>
</dbReference>
<dbReference type="InterPro" id="IPR050173">
    <property type="entry name" value="ABC_transporter_C-like"/>
</dbReference>
<feature type="domain" description="ABC transmembrane type-1" evidence="10">
    <location>
        <begin position="757"/>
        <end position="1051"/>
    </location>
</feature>
<dbReference type="GO" id="GO:0140359">
    <property type="term" value="F:ABC-type transporter activity"/>
    <property type="evidence" value="ECO:0007669"/>
    <property type="project" value="InterPro"/>
</dbReference>
<gene>
    <name evidence="11" type="ORF">MNEG_12975</name>
</gene>
<feature type="compositionally biased region" description="Acidic residues" evidence="8">
    <location>
        <begin position="194"/>
        <end position="221"/>
    </location>
</feature>
<dbReference type="EMBL" id="KK103768">
    <property type="protein sequence ID" value="KIY94987.1"/>
    <property type="molecule type" value="Genomic_DNA"/>
</dbReference>
<dbReference type="PANTHER" id="PTHR24223:SF453">
    <property type="entry name" value="ABC TRANSPORTER"/>
    <property type="match status" value="1"/>
</dbReference>
<dbReference type="PANTHER" id="PTHR24223">
    <property type="entry name" value="ATP-BINDING CASSETTE SUB-FAMILY C"/>
    <property type="match status" value="1"/>
</dbReference>
<feature type="region of interest" description="Disordered" evidence="8">
    <location>
        <begin position="395"/>
        <end position="494"/>
    </location>
</feature>
<dbReference type="OrthoDB" id="6500128at2759"/>
<evidence type="ECO:0000256" key="2">
    <source>
        <dbReference type="ARBA" id="ARBA00022448"/>
    </source>
</evidence>
<dbReference type="Gene3D" id="1.20.1560.10">
    <property type="entry name" value="ABC transporter type 1, transmembrane domain"/>
    <property type="match status" value="1"/>
</dbReference>
<name>A0A0D2J4Y9_9CHLO</name>
<evidence type="ECO:0000256" key="6">
    <source>
        <dbReference type="ARBA" id="ARBA00022989"/>
    </source>
</evidence>
<dbReference type="InterPro" id="IPR044726">
    <property type="entry name" value="ABCC_6TM_D2"/>
</dbReference>
<feature type="region of interest" description="Disordered" evidence="8">
    <location>
        <begin position="137"/>
        <end position="163"/>
    </location>
</feature>
<dbReference type="InterPro" id="IPR036640">
    <property type="entry name" value="ABC1_TM_sf"/>
</dbReference>
<feature type="compositionally biased region" description="Basic residues" evidence="8">
    <location>
        <begin position="608"/>
        <end position="618"/>
    </location>
</feature>
<feature type="transmembrane region" description="Helical" evidence="9">
    <location>
        <begin position="756"/>
        <end position="779"/>
    </location>
</feature>
<feature type="region of interest" description="Disordered" evidence="8">
    <location>
        <begin position="268"/>
        <end position="382"/>
    </location>
</feature>
<evidence type="ECO:0000313" key="11">
    <source>
        <dbReference type="EMBL" id="KIY94987.1"/>
    </source>
</evidence>
<dbReference type="Gene3D" id="3.40.50.300">
    <property type="entry name" value="P-loop containing nucleotide triphosphate hydrolases"/>
    <property type="match status" value="1"/>
</dbReference>
<reference evidence="11 12" key="1">
    <citation type="journal article" date="2013" name="BMC Genomics">
        <title>Reconstruction of the lipid metabolism for the microalga Monoraphidium neglectum from its genome sequence reveals characteristics suitable for biofuel production.</title>
        <authorList>
            <person name="Bogen C."/>
            <person name="Al-Dilaimi A."/>
            <person name="Albersmeier A."/>
            <person name="Wichmann J."/>
            <person name="Grundmann M."/>
            <person name="Rupp O."/>
            <person name="Lauersen K.J."/>
            <person name="Blifernez-Klassen O."/>
            <person name="Kalinowski J."/>
            <person name="Goesmann A."/>
            <person name="Mussgnug J.H."/>
            <person name="Kruse O."/>
        </authorList>
    </citation>
    <scope>NUCLEOTIDE SEQUENCE [LARGE SCALE GENOMIC DNA]</scope>
    <source>
        <strain evidence="11 12">SAG 48.87</strain>
    </source>
</reference>
<feature type="compositionally biased region" description="Low complexity" evidence="8">
    <location>
        <begin position="657"/>
        <end position="685"/>
    </location>
</feature>
<keyword evidence="12" id="KW-1185">Reference proteome</keyword>
<dbReference type="CDD" id="cd18580">
    <property type="entry name" value="ABC_6TM_ABCC_D2"/>
    <property type="match status" value="1"/>
</dbReference>
<dbReference type="GO" id="GO:0005524">
    <property type="term" value="F:ATP binding"/>
    <property type="evidence" value="ECO:0007669"/>
    <property type="project" value="UniProtKB-KW"/>
</dbReference>
<feature type="region of interest" description="Disordered" evidence="8">
    <location>
        <begin position="1106"/>
        <end position="1130"/>
    </location>
</feature>
<feature type="transmembrane region" description="Helical" evidence="9">
    <location>
        <begin position="998"/>
        <end position="1017"/>
    </location>
</feature>
<evidence type="ECO:0000256" key="5">
    <source>
        <dbReference type="ARBA" id="ARBA00022840"/>
    </source>
</evidence>
<keyword evidence="3 9" id="KW-0812">Transmembrane</keyword>
<dbReference type="GeneID" id="25730391"/>
<feature type="compositionally biased region" description="Gly residues" evidence="8">
    <location>
        <begin position="1073"/>
        <end position="1087"/>
    </location>
</feature>
<organism evidence="11 12">
    <name type="scientific">Monoraphidium neglectum</name>
    <dbReference type="NCBI Taxonomy" id="145388"/>
    <lineage>
        <taxon>Eukaryota</taxon>
        <taxon>Viridiplantae</taxon>
        <taxon>Chlorophyta</taxon>
        <taxon>core chlorophytes</taxon>
        <taxon>Chlorophyceae</taxon>
        <taxon>CS clade</taxon>
        <taxon>Sphaeropleales</taxon>
        <taxon>Selenastraceae</taxon>
        <taxon>Monoraphidium</taxon>
    </lineage>
</organism>
<dbReference type="GO" id="GO:0016020">
    <property type="term" value="C:membrane"/>
    <property type="evidence" value="ECO:0007669"/>
    <property type="project" value="UniProtKB-SubCell"/>
</dbReference>
<keyword evidence="4" id="KW-0547">Nucleotide-binding</keyword>
<evidence type="ECO:0000256" key="7">
    <source>
        <dbReference type="ARBA" id="ARBA00023136"/>
    </source>
</evidence>
<feature type="region of interest" description="Disordered" evidence="8">
    <location>
        <begin position="1070"/>
        <end position="1090"/>
    </location>
</feature>
<dbReference type="PROSITE" id="PS50929">
    <property type="entry name" value="ABC_TM1F"/>
    <property type="match status" value="1"/>
</dbReference>
<evidence type="ECO:0000259" key="10">
    <source>
        <dbReference type="PROSITE" id="PS50929"/>
    </source>
</evidence>
<proteinExistence type="predicted"/>
<keyword evidence="5" id="KW-0067">ATP-binding</keyword>
<accession>A0A0D2J4Y9</accession>
<keyword evidence="2" id="KW-0813">Transport</keyword>
<sequence length="1191" mass="121831">MRVCVQFLPRCDRVAVLRDGRLIACGTWRSIVARDLPELRVEDASISSGDDDGDDDGAAADDDQGRPPRGPPSPAASSAAPARLPYAQASVGSGGAAPRRIARSPTIHATLSRAITVEQLFASPGIETMMSVYESTLDSSLPSGPALIEEGDEGEEGGHARGAAGAQEIAGNAGIAPADGSLPSVLENARGAVFEDEHDGDEDEDEEGDDDDGDDLDETDDGTTSSAGPESPRRGPGSLFALGGSSARLSLARGARRSFAGLLRLGSRASGGLERPGSALLRPGSMRLRQGSTLLRPGSVLDPPRGGPERPGSSLAAAAAAGPSMGRAHSGLMRQGGGLSGLPGALGGPRHSVRFEDVPEGVESEAAPGQRPHHHQGPDHHVRFNDVLPTIISRDEDFDDDEGGGGGGGAVLPAEGGSVVSDRVGPAGGGGLEAAIPEEGSEEPGGGGGGDDASPRFIASDGTLLSPFGAPLAGPAASGDGAPTQGAGGSGRLESGPSVAFNESAFASPFSYATEPFSVIEPLTSIGPRASSSLGAQRAPSGAGLRGQGTFARMVSRGFSDFVSKSFAYRPQSQPVMWLGPGGDSMSLSVAGSVLPQDMSAPLEGRPRRGRGASRGRGGRGAARGGRGTGRGGRGRGLGGPLLDGLFHPGRGGSRLGPGRVAAQRSEGSGVAARRGSGTRRAAPGHAPLARSSLGTAMSMPVAARAGAGRQKQAEASNWIAKPQLALANVRQEEDAASGGVAWRVYGALARHSQPIMLGVALFSLVISPLVALTSNLLLAQWVANAPARPVIDLAFGLAIPVTWQYHWVVRYAGLVVATVATCLLGFLLAFAALTRGAGRTHGAALRGVLHAPLSFFASNAPGSILNRFSGDQRAVDDDLPETLVDLWAGLMTQLSNFVLAMVAFPPIAAAILPALAALWWLRTLYVNASAQAQRLEAAARSPVLARMRAMVEGLVTIRAFGAPMRARIQDGILDAFCHALEWSLATRGLQRWLGVRLESLVLMVTAVMSFAAMGLITRVAPTVLGLALTKLSSTMGALSWVVRQSAELENSMTSVERMLQYAETISEEQELKGGGGKGGSSKGGAARGPRGRWLACCGSGGGGEEGGDAGAAAAGAPSPPPPGWPRGGGVEFQGVWARYRPDLRPVLAGVDFRVEPGQMLGVVRGARRLGAGRGGAPRGQPCWLQCTALT</sequence>
<dbReference type="RefSeq" id="XP_013894007.1">
    <property type="nucleotide sequence ID" value="XM_014038553.1"/>
</dbReference>
<feature type="region of interest" description="Disordered" evidence="8">
    <location>
        <begin position="44"/>
        <end position="81"/>
    </location>
</feature>
<dbReference type="SUPFAM" id="SSF90123">
    <property type="entry name" value="ABC transporter transmembrane region"/>
    <property type="match status" value="1"/>
</dbReference>
<feature type="compositionally biased region" description="Low complexity" evidence="8">
    <location>
        <begin position="310"/>
        <end position="321"/>
    </location>
</feature>
<evidence type="ECO:0000256" key="1">
    <source>
        <dbReference type="ARBA" id="ARBA00004141"/>
    </source>
</evidence>
<feature type="transmembrane region" description="Helical" evidence="9">
    <location>
        <begin position="815"/>
        <end position="834"/>
    </location>
</feature>
<dbReference type="Pfam" id="PF00664">
    <property type="entry name" value="ABC_membrane"/>
    <property type="match status" value="1"/>
</dbReference>
<feature type="transmembrane region" description="Helical" evidence="9">
    <location>
        <begin position="898"/>
        <end position="922"/>
    </location>
</feature>
<dbReference type="STRING" id="145388.A0A0D2J4Y9"/>
<dbReference type="KEGG" id="mng:MNEG_12975"/>
<feature type="region of interest" description="Disordered" evidence="8">
    <location>
        <begin position="194"/>
        <end position="241"/>
    </location>
</feature>
<keyword evidence="7 9" id="KW-0472">Membrane</keyword>
<evidence type="ECO:0000256" key="3">
    <source>
        <dbReference type="ARBA" id="ARBA00022692"/>
    </source>
</evidence>
<dbReference type="Proteomes" id="UP000054498">
    <property type="component" value="Unassembled WGS sequence"/>
</dbReference>
<feature type="region of interest" description="Disordered" evidence="8">
    <location>
        <begin position="598"/>
        <end position="691"/>
    </location>
</feature>
<feature type="compositionally biased region" description="Gly residues" evidence="8">
    <location>
        <begin position="619"/>
        <end position="642"/>
    </location>
</feature>
<keyword evidence="6 9" id="KW-1133">Transmembrane helix</keyword>
<feature type="compositionally biased region" description="Acidic residues" evidence="8">
    <location>
        <begin position="49"/>
        <end position="62"/>
    </location>
</feature>
<protein>
    <submittedName>
        <fullName evidence="11">Multidrug resistance-associated protein 4</fullName>
    </submittedName>
</protein>
<evidence type="ECO:0000256" key="9">
    <source>
        <dbReference type="SAM" id="Phobius"/>
    </source>
</evidence>
<dbReference type="AlphaFoldDB" id="A0A0D2J4Y9"/>
<feature type="compositionally biased region" description="Gly residues" evidence="8">
    <location>
        <begin position="334"/>
        <end position="347"/>
    </location>
</feature>
<comment type="subcellular location">
    <subcellularLocation>
        <location evidence="1">Membrane</location>
        <topology evidence="1">Multi-pass membrane protein</topology>
    </subcellularLocation>
</comment>
<evidence type="ECO:0000313" key="12">
    <source>
        <dbReference type="Proteomes" id="UP000054498"/>
    </source>
</evidence>
<dbReference type="InterPro" id="IPR027417">
    <property type="entry name" value="P-loop_NTPase"/>
</dbReference>
<evidence type="ECO:0000256" key="4">
    <source>
        <dbReference type="ARBA" id="ARBA00022741"/>
    </source>
</evidence>
<evidence type="ECO:0000256" key="8">
    <source>
        <dbReference type="SAM" id="MobiDB-lite"/>
    </source>
</evidence>